<gene>
    <name evidence="3" type="primary">AUGUSTUS-3.0.2_14345</name>
    <name evidence="3" type="ORF">TcasGA2_TC014345</name>
</gene>
<reference evidence="3 4" key="2">
    <citation type="journal article" date="2010" name="Nucleic Acids Res.">
        <title>BeetleBase in 2010: revisions to provide comprehensive genomic information for Tribolium castaneum.</title>
        <authorList>
            <person name="Kim H.S."/>
            <person name="Murphy T."/>
            <person name="Xia J."/>
            <person name="Caragea D."/>
            <person name="Park Y."/>
            <person name="Beeman R.W."/>
            <person name="Lorenzen M.D."/>
            <person name="Butcher S."/>
            <person name="Manak J.R."/>
            <person name="Brown S.J."/>
        </authorList>
    </citation>
    <scope>GENOME REANNOTATION</scope>
    <source>
        <strain evidence="3 4">Georgia GA2</strain>
    </source>
</reference>
<sequence>MAQGTLLILVCVTTVATFAFPHPGEDVITQPKPGEEYVFVQTTGSGARPIARKDKLTSEERPFETAHKLPPSLTYILNENDDDVKTKTKRAANPAEAPAPAPAGAIKLDVQKLLEKYKTELKTSTTEAPKTTARTTRRRGNKRTKKEIKEVEVTSPSPVLTTGASAPKKVDDDIPLVASGSEKQRSRIQIKKAPNGQEYEYEYVYYYYDEDDDAKVTNAHDGPAKAANKSRGAVERTSAAPEANEVVPSSRGKTRGRQLGEEEVSEERLPANTRFPPRSRNLNTTPLPEEETKATRGRGRGRPTTEAAPSTDSVSDETQGSRGRTRANVRRPSLELVDNASFNTHPGSEPSGSSPSFPTDLPAGPVRFLGATPNESVDPPEPIATSDNPPEPKKEETSTETAEETGTTAMSAMDKVALDLYAILQGTQKLSGEEGDFSSEENATDTEVTTLEATTEQIIETTTPTTTTTTTTTTTPAPTTTTTTEAPIGRGRFKGRGRKTTHSASTTEAAHAETKPKSKFSRPSFGGRHRAGARSTTEAAVEHDASKEESKPVSHSRPTLSRNRFGATRSRTRTTAAPSDSNDDSPSSTSAPVSRPSLTRPRSSFNLRTRGRSTTTQSPENESHDEETASSSEPASTTARSRLVQGSGVRPLRPGPRINLARSRPGQSTTTTEAPAEDHATGDAEQPTNTNSEASEEKDKETSAPVDNSPLGRLKNKHRVNVQARPKAAASTPVQVRRVNPLLARRRPGQTTEAASSEAPQEVSTEAAEAEEHEETEAAVEASSTTTEEPRGLNKLLAGRRRLATRPAAHH</sequence>
<evidence type="ECO:0000313" key="3">
    <source>
        <dbReference type="EMBL" id="EFA04108.2"/>
    </source>
</evidence>
<feature type="compositionally biased region" description="Low complexity" evidence="1">
    <location>
        <begin position="346"/>
        <end position="358"/>
    </location>
</feature>
<feature type="region of interest" description="Disordered" evidence="1">
    <location>
        <begin position="430"/>
        <end position="811"/>
    </location>
</feature>
<dbReference type="Proteomes" id="UP000007266">
    <property type="component" value="Linkage group 5"/>
</dbReference>
<feature type="compositionally biased region" description="Basic residues" evidence="1">
    <location>
        <begin position="798"/>
        <end position="811"/>
    </location>
</feature>
<keyword evidence="2" id="KW-0732">Signal</keyword>
<reference evidence="3 4" key="1">
    <citation type="journal article" date="2008" name="Nature">
        <title>The genome of the model beetle and pest Tribolium castaneum.</title>
        <authorList>
            <consortium name="Tribolium Genome Sequencing Consortium"/>
            <person name="Richards S."/>
            <person name="Gibbs R.A."/>
            <person name="Weinstock G.M."/>
            <person name="Brown S.J."/>
            <person name="Denell R."/>
            <person name="Beeman R.W."/>
            <person name="Gibbs R."/>
            <person name="Beeman R.W."/>
            <person name="Brown S.J."/>
            <person name="Bucher G."/>
            <person name="Friedrich M."/>
            <person name="Grimmelikhuijzen C.J."/>
            <person name="Klingler M."/>
            <person name="Lorenzen M."/>
            <person name="Richards S."/>
            <person name="Roth S."/>
            <person name="Schroder R."/>
            <person name="Tautz D."/>
            <person name="Zdobnov E.M."/>
            <person name="Muzny D."/>
            <person name="Gibbs R.A."/>
            <person name="Weinstock G.M."/>
            <person name="Attaway T."/>
            <person name="Bell S."/>
            <person name="Buhay C.J."/>
            <person name="Chandrabose M.N."/>
            <person name="Chavez D."/>
            <person name="Clerk-Blankenburg K.P."/>
            <person name="Cree A."/>
            <person name="Dao M."/>
            <person name="Davis C."/>
            <person name="Chacko J."/>
            <person name="Dinh H."/>
            <person name="Dugan-Rocha S."/>
            <person name="Fowler G."/>
            <person name="Garner T.T."/>
            <person name="Garnes J."/>
            <person name="Gnirke A."/>
            <person name="Hawes A."/>
            <person name="Hernandez J."/>
            <person name="Hines S."/>
            <person name="Holder M."/>
            <person name="Hume J."/>
            <person name="Jhangiani S.N."/>
            <person name="Joshi V."/>
            <person name="Khan Z.M."/>
            <person name="Jackson L."/>
            <person name="Kovar C."/>
            <person name="Kowis A."/>
            <person name="Lee S."/>
            <person name="Lewis L.R."/>
            <person name="Margolis J."/>
            <person name="Morgan M."/>
            <person name="Nazareth L.V."/>
            <person name="Nguyen N."/>
            <person name="Okwuonu G."/>
            <person name="Parker D."/>
            <person name="Richards S."/>
            <person name="Ruiz S.J."/>
            <person name="Santibanez J."/>
            <person name="Savard J."/>
            <person name="Scherer S.E."/>
            <person name="Schneider B."/>
            <person name="Sodergren E."/>
            <person name="Tautz D."/>
            <person name="Vattahil S."/>
            <person name="Villasana D."/>
            <person name="White C.S."/>
            <person name="Wright R."/>
            <person name="Park Y."/>
            <person name="Beeman R.W."/>
            <person name="Lord J."/>
            <person name="Oppert B."/>
            <person name="Lorenzen M."/>
            <person name="Brown S."/>
            <person name="Wang L."/>
            <person name="Savard J."/>
            <person name="Tautz D."/>
            <person name="Richards S."/>
            <person name="Weinstock G."/>
            <person name="Gibbs R.A."/>
            <person name="Liu Y."/>
            <person name="Worley K."/>
            <person name="Weinstock G."/>
            <person name="Elsik C.G."/>
            <person name="Reese J.T."/>
            <person name="Elhaik E."/>
            <person name="Landan G."/>
            <person name="Graur D."/>
            <person name="Arensburger P."/>
            <person name="Atkinson P."/>
            <person name="Beeman R.W."/>
            <person name="Beidler J."/>
            <person name="Brown S.J."/>
            <person name="Demuth J.P."/>
            <person name="Drury D.W."/>
            <person name="Du Y.Z."/>
            <person name="Fujiwara H."/>
            <person name="Lorenzen M."/>
            <person name="Maselli V."/>
            <person name="Osanai M."/>
            <person name="Park Y."/>
            <person name="Robertson H.M."/>
            <person name="Tu Z."/>
            <person name="Wang J.J."/>
            <person name="Wang S."/>
            <person name="Richards S."/>
            <person name="Song H."/>
            <person name="Zhang L."/>
            <person name="Sodergren E."/>
            <person name="Werner D."/>
            <person name="Stanke M."/>
            <person name="Morgenstern B."/>
            <person name="Solovyev V."/>
            <person name="Kosarev P."/>
            <person name="Brown G."/>
            <person name="Chen H.C."/>
            <person name="Ermolaeva O."/>
            <person name="Hlavina W."/>
            <person name="Kapustin Y."/>
            <person name="Kiryutin B."/>
            <person name="Kitts P."/>
            <person name="Maglott D."/>
            <person name="Pruitt K."/>
            <person name="Sapojnikov V."/>
            <person name="Souvorov A."/>
            <person name="Mackey A.J."/>
            <person name="Waterhouse R.M."/>
            <person name="Wyder S."/>
            <person name="Zdobnov E.M."/>
            <person name="Zdobnov E.M."/>
            <person name="Wyder S."/>
            <person name="Kriventseva E.V."/>
            <person name="Kadowaki T."/>
            <person name="Bork P."/>
            <person name="Aranda M."/>
            <person name="Bao R."/>
            <person name="Beermann A."/>
            <person name="Berns N."/>
            <person name="Bolognesi R."/>
            <person name="Bonneton F."/>
            <person name="Bopp D."/>
            <person name="Brown S.J."/>
            <person name="Bucher G."/>
            <person name="Butts T."/>
            <person name="Chaumot A."/>
            <person name="Denell R.E."/>
            <person name="Ferrier D.E."/>
            <person name="Friedrich M."/>
            <person name="Gordon C.M."/>
            <person name="Jindra M."/>
            <person name="Klingler M."/>
            <person name="Lan Q."/>
            <person name="Lattorff H.M."/>
            <person name="Laudet V."/>
            <person name="von Levetsow C."/>
            <person name="Liu Z."/>
            <person name="Lutz R."/>
            <person name="Lynch J.A."/>
            <person name="da Fonseca R.N."/>
            <person name="Posnien N."/>
            <person name="Reuter R."/>
            <person name="Roth S."/>
            <person name="Savard J."/>
            <person name="Schinko J.B."/>
            <person name="Schmitt C."/>
            <person name="Schoppmeier M."/>
            <person name="Schroder R."/>
            <person name="Shippy T.D."/>
            <person name="Simonnet F."/>
            <person name="Marques-Souza H."/>
            <person name="Tautz D."/>
            <person name="Tomoyasu Y."/>
            <person name="Trauner J."/>
            <person name="Van der Zee M."/>
            <person name="Vervoort M."/>
            <person name="Wittkopp N."/>
            <person name="Wimmer E.A."/>
            <person name="Yang X."/>
            <person name="Jones A.K."/>
            <person name="Sattelle D.B."/>
            <person name="Ebert P.R."/>
            <person name="Nelson D."/>
            <person name="Scott J.G."/>
            <person name="Beeman R.W."/>
            <person name="Muthukrishnan S."/>
            <person name="Kramer K.J."/>
            <person name="Arakane Y."/>
            <person name="Beeman R.W."/>
            <person name="Zhu Q."/>
            <person name="Hogenkamp D."/>
            <person name="Dixit R."/>
            <person name="Oppert B."/>
            <person name="Jiang H."/>
            <person name="Zou Z."/>
            <person name="Marshall J."/>
            <person name="Elpidina E."/>
            <person name="Vinokurov K."/>
            <person name="Oppert C."/>
            <person name="Zou Z."/>
            <person name="Evans J."/>
            <person name="Lu Z."/>
            <person name="Zhao P."/>
            <person name="Sumathipala N."/>
            <person name="Altincicek B."/>
            <person name="Vilcinskas A."/>
            <person name="Williams M."/>
            <person name="Hultmark D."/>
            <person name="Hetru C."/>
            <person name="Jiang H."/>
            <person name="Grimmelikhuijzen C.J."/>
            <person name="Hauser F."/>
            <person name="Cazzamali G."/>
            <person name="Williamson M."/>
            <person name="Park Y."/>
            <person name="Li B."/>
            <person name="Tanaka Y."/>
            <person name="Predel R."/>
            <person name="Neupert S."/>
            <person name="Schachtner J."/>
            <person name="Verleyen P."/>
            <person name="Raible F."/>
            <person name="Bork P."/>
            <person name="Friedrich M."/>
            <person name="Walden K.K."/>
            <person name="Robertson H.M."/>
            <person name="Angeli S."/>
            <person name="Foret S."/>
            <person name="Bucher G."/>
            <person name="Schuetz S."/>
            <person name="Maleszka R."/>
            <person name="Wimmer E.A."/>
            <person name="Beeman R.W."/>
            <person name="Lorenzen M."/>
            <person name="Tomoyasu Y."/>
            <person name="Miller S.C."/>
            <person name="Grossmann D."/>
            <person name="Bucher G."/>
        </authorList>
    </citation>
    <scope>NUCLEOTIDE SEQUENCE [LARGE SCALE GENOMIC DNA]</scope>
    <source>
        <strain evidence="3 4">Georgia GA2</strain>
    </source>
</reference>
<feature type="compositionally biased region" description="Low complexity" evidence="1">
    <location>
        <begin position="122"/>
        <end position="134"/>
    </location>
</feature>
<dbReference type="KEGG" id="tca:656100"/>
<feature type="region of interest" description="Disordered" evidence="1">
    <location>
        <begin position="214"/>
        <end position="411"/>
    </location>
</feature>
<feature type="compositionally biased region" description="Polar residues" evidence="1">
    <location>
        <begin position="596"/>
        <end position="620"/>
    </location>
</feature>
<feature type="compositionally biased region" description="Basic and acidic residues" evidence="1">
    <location>
        <begin position="540"/>
        <end position="552"/>
    </location>
</feature>
<feature type="region of interest" description="Disordered" evidence="1">
    <location>
        <begin position="122"/>
        <end position="193"/>
    </location>
</feature>
<feature type="compositionally biased region" description="Polar residues" evidence="1">
    <location>
        <begin position="154"/>
        <end position="164"/>
    </location>
</feature>
<feature type="signal peptide" evidence="2">
    <location>
        <begin position="1"/>
        <end position="19"/>
    </location>
</feature>
<feature type="compositionally biased region" description="Basic residues" evidence="1">
    <location>
        <begin position="135"/>
        <end position="146"/>
    </location>
</feature>
<feature type="compositionally biased region" description="Acidic residues" evidence="1">
    <location>
        <begin position="433"/>
        <end position="444"/>
    </location>
</feature>
<dbReference type="FunCoup" id="D6WLG2">
    <property type="interactions" value="3"/>
</dbReference>
<evidence type="ECO:0000313" key="4">
    <source>
        <dbReference type="Proteomes" id="UP000007266"/>
    </source>
</evidence>
<feature type="compositionally biased region" description="Low complexity" evidence="1">
    <location>
        <begin position="567"/>
        <end position="592"/>
    </location>
</feature>
<feature type="compositionally biased region" description="Polar residues" evidence="1">
    <location>
        <begin position="310"/>
        <end position="322"/>
    </location>
</feature>
<proteinExistence type="predicted"/>
<evidence type="ECO:0000256" key="1">
    <source>
        <dbReference type="SAM" id="MobiDB-lite"/>
    </source>
</evidence>
<dbReference type="OrthoDB" id="8192055at2759"/>
<accession>D6WLG2</accession>
<dbReference type="AlphaFoldDB" id="D6WLG2"/>
<organism evidence="3 4">
    <name type="scientific">Tribolium castaneum</name>
    <name type="common">Red flour beetle</name>
    <dbReference type="NCBI Taxonomy" id="7070"/>
    <lineage>
        <taxon>Eukaryota</taxon>
        <taxon>Metazoa</taxon>
        <taxon>Ecdysozoa</taxon>
        <taxon>Arthropoda</taxon>
        <taxon>Hexapoda</taxon>
        <taxon>Insecta</taxon>
        <taxon>Pterygota</taxon>
        <taxon>Neoptera</taxon>
        <taxon>Endopterygota</taxon>
        <taxon>Coleoptera</taxon>
        <taxon>Polyphaga</taxon>
        <taxon>Cucujiformia</taxon>
        <taxon>Tenebrionidae</taxon>
        <taxon>Tenebrionidae incertae sedis</taxon>
        <taxon>Tribolium</taxon>
    </lineage>
</organism>
<feature type="compositionally biased region" description="Low complexity" evidence="1">
    <location>
        <begin position="445"/>
        <end position="490"/>
    </location>
</feature>
<dbReference type="HOGENOM" id="CLU_012811_0_0_1"/>
<dbReference type="EMBL" id="KQ971343">
    <property type="protein sequence ID" value="EFA04108.2"/>
    <property type="molecule type" value="Genomic_DNA"/>
</dbReference>
<protein>
    <recommendedName>
        <fullName evidence="5">Flocculation protein FLO11</fullName>
    </recommendedName>
</protein>
<evidence type="ECO:0000256" key="2">
    <source>
        <dbReference type="SAM" id="SignalP"/>
    </source>
</evidence>
<evidence type="ECO:0008006" key="5">
    <source>
        <dbReference type="Google" id="ProtNLM"/>
    </source>
</evidence>
<name>D6WLG2_TRICA</name>
<feature type="compositionally biased region" description="Low complexity" evidence="1">
    <location>
        <begin position="629"/>
        <end position="642"/>
    </location>
</feature>
<dbReference type="eggNOG" id="ENOG502RY2B">
    <property type="taxonomic scope" value="Eukaryota"/>
</dbReference>
<dbReference type="InParanoid" id="D6WLG2"/>
<feature type="compositionally biased region" description="Basic residues" evidence="1">
    <location>
        <begin position="491"/>
        <end position="501"/>
    </location>
</feature>
<feature type="compositionally biased region" description="Polar residues" evidence="1">
    <location>
        <begin position="749"/>
        <end position="759"/>
    </location>
</feature>
<dbReference type="OMA" id="GFHTAHR"/>
<dbReference type="STRING" id="7070.D6WLG2"/>
<feature type="compositionally biased region" description="Acidic residues" evidence="1">
    <location>
        <begin position="768"/>
        <end position="778"/>
    </location>
</feature>
<keyword evidence="4" id="KW-1185">Reference proteome</keyword>
<feature type="chain" id="PRO_5007310687" description="Flocculation protein FLO11" evidence="2">
    <location>
        <begin position="20"/>
        <end position="811"/>
    </location>
</feature>